<dbReference type="RefSeq" id="WP_166281024.1">
    <property type="nucleotide sequence ID" value="NZ_JAANNP010000003.1"/>
</dbReference>
<evidence type="ECO:0000313" key="4">
    <source>
        <dbReference type="EMBL" id="NHC13987.1"/>
    </source>
</evidence>
<gene>
    <name evidence="4" type="ORF">G9H71_09360</name>
</gene>
<keyword evidence="2" id="KW-0057">Aromatic amino acid biosynthesis</keyword>
<comment type="pathway">
    <text evidence="1">Metabolic intermediate biosynthesis; chorismate biosynthesis; chorismate from D-erythrose 4-phosphate and phosphoenolpyruvate: step 4/7.</text>
</comment>
<dbReference type="GO" id="GO:0004764">
    <property type="term" value="F:shikimate 3-dehydrogenase (NADP+) activity"/>
    <property type="evidence" value="ECO:0007669"/>
    <property type="project" value="UniProtKB-EC"/>
</dbReference>
<evidence type="ECO:0000259" key="3">
    <source>
        <dbReference type="Pfam" id="PF08501"/>
    </source>
</evidence>
<dbReference type="PANTHER" id="PTHR21089">
    <property type="entry name" value="SHIKIMATE DEHYDROGENASE"/>
    <property type="match status" value="1"/>
</dbReference>
<dbReference type="Gene3D" id="3.40.50.720">
    <property type="entry name" value="NAD(P)-binding Rossmann-like Domain"/>
    <property type="match status" value="1"/>
</dbReference>
<sequence>MAPPPEAARRAAVLGSPIAHSLSPVLHRAAYAALGLDAWSYDAYDVDEAALPGFVERLDGSWAGLSLTMPLKRAVLPLLDEASPTVTATGAANTLVLREGRRVGDNTDVPGLAAALRERGAARAEAPVVLGGGATAASAVASLAVLGAREARLVVRRPEAAGPLREVGDRVGVRLAVQPWDDPGRVARELAGADVVVATTPAGAADGVAAVLAAVLATVPQGVLLDVVYAPWPTALALAWERAGGPVAGGLDLLVHQATLQAVAMTGAAVEAAQLVAPMRAAGLAALAARG</sequence>
<dbReference type="InterPro" id="IPR036291">
    <property type="entry name" value="NAD(P)-bd_dom_sf"/>
</dbReference>
<dbReference type="PANTHER" id="PTHR21089:SF1">
    <property type="entry name" value="BIFUNCTIONAL 3-DEHYDROQUINATE DEHYDRATASE_SHIKIMATE DEHYDROGENASE, CHLOROPLASTIC"/>
    <property type="match status" value="1"/>
</dbReference>
<comment type="caution">
    <text evidence="4">The sequence shown here is derived from an EMBL/GenBank/DDBJ whole genome shotgun (WGS) entry which is preliminary data.</text>
</comment>
<name>A0ABX0GT63_9ACTN</name>
<dbReference type="EMBL" id="JAANNP010000003">
    <property type="protein sequence ID" value="NHC13987.1"/>
    <property type="molecule type" value="Genomic_DNA"/>
</dbReference>
<evidence type="ECO:0000256" key="1">
    <source>
        <dbReference type="ARBA" id="ARBA00004871"/>
    </source>
</evidence>
<dbReference type="SUPFAM" id="SSF53223">
    <property type="entry name" value="Aminoacid dehydrogenase-like, N-terminal domain"/>
    <property type="match status" value="1"/>
</dbReference>
<organism evidence="4 5">
    <name type="scientific">Motilibacter deserti</name>
    <dbReference type="NCBI Taxonomy" id="2714956"/>
    <lineage>
        <taxon>Bacteria</taxon>
        <taxon>Bacillati</taxon>
        <taxon>Actinomycetota</taxon>
        <taxon>Actinomycetes</taxon>
        <taxon>Motilibacterales</taxon>
        <taxon>Motilibacteraceae</taxon>
        <taxon>Motilibacter</taxon>
    </lineage>
</organism>
<dbReference type="SUPFAM" id="SSF51735">
    <property type="entry name" value="NAD(P)-binding Rossmann-fold domains"/>
    <property type="match status" value="1"/>
</dbReference>
<protein>
    <submittedName>
        <fullName evidence="4">Shikimate dehydrogenase</fullName>
        <ecNumber evidence="4">1.1.1.25</ecNumber>
    </submittedName>
</protein>
<reference evidence="4 5" key="1">
    <citation type="submission" date="2020-03" db="EMBL/GenBank/DDBJ databases">
        <title>Two novel Motilibacter sp.</title>
        <authorList>
            <person name="Liu S."/>
        </authorList>
    </citation>
    <scope>NUCLEOTIDE SEQUENCE [LARGE SCALE GENOMIC DNA]</scope>
    <source>
        <strain evidence="4 5">E257</strain>
    </source>
</reference>
<keyword evidence="4" id="KW-0560">Oxidoreductase</keyword>
<evidence type="ECO:0000256" key="2">
    <source>
        <dbReference type="ARBA" id="ARBA00023141"/>
    </source>
</evidence>
<dbReference type="NCBIfam" id="NF001311">
    <property type="entry name" value="PRK00258.1-3"/>
    <property type="match status" value="1"/>
</dbReference>
<evidence type="ECO:0000313" key="5">
    <source>
        <dbReference type="Proteomes" id="UP000800981"/>
    </source>
</evidence>
<proteinExistence type="predicted"/>
<feature type="domain" description="Shikimate dehydrogenase substrate binding N-terminal" evidence="3">
    <location>
        <begin position="13"/>
        <end position="95"/>
    </location>
</feature>
<dbReference type="Pfam" id="PF08501">
    <property type="entry name" value="Shikimate_dh_N"/>
    <property type="match status" value="1"/>
</dbReference>
<dbReference type="Gene3D" id="3.40.50.10860">
    <property type="entry name" value="Leucine Dehydrogenase, chain A, domain 1"/>
    <property type="match status" value="1"/>
</dbReference>
<keyword evidence="5" id="KW-1185">Reference proteome</keyword>
<accession>A0ABX0GT63</accession>
<dbReference type="InterPro" id="IPR022893">
    <property type="entry name" value="Shikimate_DH_fam"/>
</dbReference>
<dbReference type="InterPro" id="IPR046346">
    <property type="entry name" value="Aminoacid_DH-like_N_sf"/>
</dbReference>
<dbReference type="EC" id="1.1.1.25" evidence="4"/>
<dbReference type="Proteomes" id="UP000800981">
    <property type="component" value="Unassembled WGS sequence"/>
</dbReference>
<keyword evidence="2" id="KW-0028">Amino-acid biosynthesis</keyword>
<dbReference type="InterPro" id="IPR013708">
    <property type="entry name" value="Shikimate_DH-bd_N"/>
</dbReference>